<dbReference type="Pfam" id="PF00916">
    <property type="entry name" value="Sulfate_transp"/>
    <property type="match status" value="1"/>
</dbReference>
<reference evidence="7" key="1">
    <citation type="journal article" date="2015" name="Nature">
        <title>Complex archaea that bridge the gap between prokaryotes and eukaryotes.</title>
        <authorList>
            <person name="Spang A."/>
            <person name="Saw J.H."/>
            <person name="Jorgensen S.L."/>
            <person name="Zaremba-Niedzwiedzka K."/>
            <person name="Martijn J."/>
            <person name="Lind A.E."/>
            <person name="van Eijk R."/>
            <person name="Schleper C."/>
            <person name="Guy L."/>
            <person name="Ettema T.J."/>
        </authorList>
    </citation>
    <scope>NUCLEOTIDE SEQUENCE</scope>
</reference>
<accession>A0A0F8WIR5</accession>
<evidence type="ECO:0000256" key="2">
    <source>
        <dbReference type="ARBA" id="ARBA00022692"/>
    </source>
</evidence>
<keyword evidence="2 5" id="KW-0812">Transmembrane</keyword>
<dbReference type="InterPro" id="IPR001902">
    <property type="entry name" value="SLC26A/SulP_fam"/>
</dbReference>
<dbReference type="AlphaFoldDB" id="A0A0F8WIR5"/>
<feature type="non-terminal residue" evidence="7">
    <location>
        <position position="1"/>
    </location>
</feature>
<keyword evidence="4 5" id="KW-0472">Membrane</keyword>
<feature type="transmembrane region" description="Helical" evidence="5">
    <location>
        <begin position="20"/>
        <end position="37"/>
    </location>
</feature>
<evidence type="ECO:0000256" key="3">
    <source>
        <dbReference type="ARBA" id="ARBA00022989"/>
    </source>
</evidence>
<evidence type="ECO:0000256" key="4">
    <source>
        <dbReference type="ARBA" id="ARBA00023136"/>
    </source>
</evidence>
<organism evidence="7">
    <name type="scientific">marine sediment metagenome</name>
    <dbReference type="NCBI Taxonomy" id="412755"/>
    <lineage>
        <taxon>unclassified sequences</taxon>
        <taxon>metagenomes</taxon>
        <taxon>ecological metagenomes</taxon>
    </lineage>
</organism>
<gene>
    <name evidence="7" type="ORF">LCGC14_3148380</name>
</gene>
<comment type="subcellular location">
    <subcellularLocation>
        <location evidence="1">Membrane</location>
        <topology evidence="1">Multi-pass membrane protein</topology>
    </subcellularLocation>
</comment>
<name>A0A0F8WIR5_9ZZZZ</name>
<evidence type="ECO:0000256" key="1">
    <source>
        <dbReference type="ARBA" id="ARBA00004141"/>
    </source>
</evidence>
<evidence type="ECO:0000313" key="7">
    <source>
        <dbReference type="EMBL" id="KKK48115.1"/>
    </source>
</evidence>
<evidence type="ECO:0000256" key="5">
    <source>
        <dbReference type="SAM" id="Phobius"/>
    </source>
</evidence>
<feature type="transmembrane region" description="Helical" evidence="5">
    <location>
        <begin position="57"/>
        <end position="82"/>
    </location>
</feature>
<sequence>LVVAGVARMGWVSQFMAKPVLEGFVIGLALVVLVGQADKLVGVDAEGDNFWQEAWDIISSLGDAHLETAVIGVGSLVLLFTLARFVPRAPGALITVFLGIVISAGLNLEDKGVHIVGDIPSGLPPFGLPDGISLTDIQKLLPGAFGIVLVAYAESLAIAQSYATKYKYAVDPNQELIALGLSNAGAGMSQGFVVDGSLSRTAAADSAGQKTQMSSLINGALVIVTVIALTALFQDLPEAVLGAIVVHAVWHLIDLKKLRRIYNVSKADFWLAAICMLGVLTFDILAGLIIAVAAEVVIDLGDEAANEVGYLRLQGGGAGRAAQVGLGGGHIITMAD</sequence>
<feature type="transmembrane region" description="Helical" evidence="5">
    <location>
        <begin position="140"/>
        <end position="159"/>
    </location>
</feature>
<comment type="caution">
    <text evidence="7">The sequence shown here is derived from an EMBL/GenBank/DDBJ whole genome shotgun (WGS) entry which is preliminary data.</text>
</comment>
<evidence type="ECO:0000259" key="6">
    <source>
        <dbReference type="Pfam" id="PF00916"/>
    </source>
</evidence>
<dbReference type="GO" id="GO:0016020">
    <property type="term" value="C:membrane"/>
    <property type="evidence" value="ECO:0007669"/>
    <property type="project" value="UniProtKB-SubCell"/>
</dbReference>
<feature type="domain" description="SLC26A/SulP transporter" evidence="6">
    <location>
        <begin position="2"/>
        <end position="274"/>
    </location>
</feature>
<dbReference type="PANTHER" id="PTHR11814">
    <property type="entry name" value="SULFATE TRANSPORTER"/>
    <property type="match status" value="1"/>
</dbReference>
<dbReference type="GO" id="GO:0055085">
    <property type="term" value="P:transmembrane transport"/>
    <property type="evidence" value="ECO:0007669"/>
    <property type="project" value="InterPro"/>
</dbReference>
<feature type="non-terminal residue" evidence="7">
    <location>
        <position position="336"/>
    </location>
</feature>
<dbReference type="InterPro" id="IPR011547">
    <property type="entry name" value="SLC26A/SulP_dom"/>
</dbReference>
<proteinExistence type="predicted"/>
<feature type="transmembrane region" description="Helical" evidence="5">
    <location>
        <begin position="216"/>
        <end position="233"/>
    </location>
</feature>
<keyword evidence="3 5" id="KW-1133">Transmembrane helix</keyword>
<dbReference type="EMBL" id="LAZR01069237">
    <property type="protein sequence ID" value="KKK48115.1"/>
    <property type="molecule type" value="Genomic_DNA"/>
</dbReference>
<protein>
    <recommendedName>
        <fullName evidence="6">SLC26A/SulP transporter domain-containing protein</fullName>
    </recommendedName>
</protein>
<feature type="transmembrane region" description="Helical" evidence="5">
    <location>
        <begin position="267"/>
        <end position="294"/>
    </location>
</feature>
<feature type="transmembrane region" description="Helical" evidence="5">
    <location>
        <begin position="89"/>
        <end position="108"/>
    </location>
</feature>